<dbReference type="InterPro" id="IPR028938">
    <property type="entry name" value="Rsf1-like"/>
</dbReference>
<proteinExistence type="predicted"/>
<dbReference type="PANTHER" id="PTHR14296">
    <property type="entry name" value="REMODELING AND SPACING FACTOR 1"/>
    <property type="match status" value="1"/>
</dbReference>
<keyword evidence="3" id="KW-1185">Reference proteome</keyword>
<evidence type="ECO:0000313" key="3">
    <source>
        <dbReference type="Proteomes" id="UP000007819"/>
    </source>
</evidence>
<dbReference type="OrthoDB" id="10055895at2759"/>
<dbReference type="GO" id="GO:0045892">
    <property type="term" value="P:negative regulation of DNA-templated transcription"/>
    <property type="evidence" value="ECO:0007669"/>
    <property type="project" value="TreeGrafter"/>
</dbReference>
<dbReference type="GeneID" id="103309630"/>
<dbReference type="PANTHER" id="PTHR14296:SF16">
    <property type="entry name" value="REMODELING AND SPACING FACTOR 1"/>
    <property type="match status" value="1"/>
</dbReference>
<dbReference type="GO" id="GO:0031213">
    <property type="term" value="C:RSF complex"/>
    <property type="evidence" value="ECO:0007669"/>
    <property type="project" value="InterPro"/>
</dbReference>
<dbReference type="AlphaFoldDB" id="A0A8R2FAI4"/>
<dbReference type="KEGG" id="api:103309630"/>
<feature type="compositionally biased region" description="Low complexity" evidence="1">
    <location>
        <begin position="206"/>
        <end position="223"/>
    </location>
</feature>
<sequence>MTASPVAEAQDVCASDPNFAVIFAFCERFGDSCGVTIPTFQELQEMLEKTTEVPDALVDLHIKLLRRVKKSVHAEKWERAVLKFCQEYSIPEFWELEHYGYKGISVKLKLRILKTLFEAQFDSNVKFKSEVNKLESSTLHSQPLGWDRSGVAYWVQFDRACNLRVYKEDIDEDTWEIVAKDRSTLVNLINELSGEKDNTLDDIEDSNSIGTGSDGSDGLSSNRNSEEPSTMLTNSAPIIEDNKKEFSNTESTNVELETNEFDPKENLLDKPNIYKRKLKEDDNTSNKIIIPIVGEEIEESVMIVKGEGSGQECDTGNPDETNTQNDTSKMKM</sequence>
<name>A0A8R2FAI4_ACYPI</name>
<dbReference type="GO" id="GO:0042393">
    <property type="term" value="F:histone binding"/>
    <property type="evidence" value="ECO:0007669"/>
    <property type="project" value="TreeGrafter"/>
</dbReference>
<evidence type="ECO:0000256" key="1">
    <source>
        <dbReference type="SAM" id="MobiDB-lite"/>
    </source>
</evidence>
<dbReference type="EnsemblMetazoa" id="XM_008185562.3">
    <property type="protein sequence ID" value="XP_008183784.1"/>
    <property type="gene ID" value="LOC103309630"/>
</dbReference>
<dbReference type="RefSeq" id="XP_008183784.1">
    <property type="nucleotide sequence ID" value="XM_008185562.3"/>
</dbReference>
<dbReference type="Proteomes" id="UP000007819">
    <property type="component" value="Chromosome A2"/>
</dbReference>
<accession>A0A8R2FAI4</accession>
<reference evidence="2" key="2">
    <citation type="submission" date="2022-06" db="UniProtKB">
        <authorList>
            <consortium name="EnsemblMetazoa"/>
        </authorList>
    </citation>
    <scope>IDENTIFICATION</scope>
</reference>
<feature type="compositionally biased region" description="Polar residues" evidence="1">
    <location>
        <begin position="312"/>
        <end position="332"/>
    </location>
</feature>
<organism evidence="2 3">
    <name type="scientific">Acyrthosiphon pisum</name>
    <name type="common">Pea aphid</name>
    <dbReference type="NCBI Taxonomy" id="7029"/>
    <lineage>
        <taxon>Eukaryota</taxon>
        <taxon>Metazoa</taxon>
        <taxon>Ecdysozoa</taxon>
        <taxon>Arthropoda</taxon>
        <taxon>Hexapoda</taxon>
        <taxon>Insecta</taxon>
        <taxon>Pterygota</taxon>
        <taxon>Neoptera</taxon>
        <taxon>Paraneoptera</taxon>
        <taxon>Hemiptera</taxon>
        <taxon>Sternorrhyncha</taxon>
        <taxon>Aphidomorpha</taxon>
        <taxon>Aphidoidea</taxon>
        <taxon>Aphididae</taxon>
        <taxon>Macrosiphini</taxon>
        <taxon>Acyrthosiphon</taxon>
    </lineage>
</organism>
<protein>
    <recommendedName>
        <fullName evidence="4">Remodeling and spacing factor 1</fullName>
    </recommendedName>
</protein>
<feature type="region of interest" description="Disordered" evidence="1">
    <location>
        <begin position="197"/>
        <end position="237"/>
    </location>
</feature>
<feature type="compositionally biased region" description="Polar residues" evidence="1">
    <location>
        <begin position="227"/>
        <end position="236"/>
    </location>
</feature>
<feature type="region of interest" description="Disordered" evidence="1">
    <location>
        <begin position="308"/>
        <end position="332"/>
    </location>
</feature>
<evidence type="ECO:0000313" key="2">
    <source>
        <dbReference type="EnsemblMetazoa" id="XP_008183784.1"/>
    </source>
</evidence>
<evidence type="ECO:0008006" key="4">
    <source>
        <dbReference type="Google" id="ProtNLM"/>
    </source>
</evidence>
<reference evidence="3" key="1">
    <citation type="submission" date="2010-06" db="EMBL/GenBank/DDBJ databases">
        <authorList>
            <person name="Jiang H."/>
            <person name="Abraham K."/>
            <person name="Ali S."/>
            <person name="Alsbrooks S.L."/>
            <person name="Anim B.N."/>
            <person name="Anosike U.S."/>
            <person name="Attaway T."/>
            <person name="Bandaranaike D.P."/>
            <person name="Battles P.K."/>
            <person name="Bell S.N."/>
            <person name="Bell A.V."/>
            <person name="Beltran B."/>
            <person name="Bickham C."/>
            <person name="Bustamante Y."/>
            <person name="Caleb T."/>
            <person name="Canada A."/>
            <person name="Cardenas V."/>
            <person name="Carter K."/>
            <person name="Chacko J."/>
            <person name="Chandrabose M.N."/>
            <person name="Chavez D."/>
            <person name="Chavez A."/>
            <person name="Chen L."/>
            <person name="Chu H.-S."/>
            <person name="Claassen K.J."/>
            <person name="Cockrell R."/>
            <person name="Collins M."/>
            <person name="Cooper J.A."/>
            <person name="Cree A."/>
            <person name="Curry S.M."/>
            <person name="Da Y."/>
            <person name="Dao M.D."/>
            <person name="Das B."/>
            <person name="Davila M.-L."/>
            <person name="Davy-Carroll L."/>
            <person name="Denson S."/>
            <person name="Dinh H."/>
            <person name="Ebong V.E."/>
            <person name="Edwards J.R."/>
            <person name="Egan A."/>
            <person name="El-Daye J."/>
            <person name="Escobedo L."/>
            <person name="Fernandez S."/>
            <person name="Fernando P.R."/>
            <person name="Flagg N."/>
            <person name="Forbes L.D."/>
            <person name="Fowler R.G."/>
            <person name="Fu Q."/>
            <person name="Gabisi R.A."/>
            <person name="Ganer J."/>
            <person name="Garbino Pronczuk A."/>
            <person name="Garcia R.M."/>
            <person name="Garner T."/>
            <person name="Garrett T.E."/>
            <person name="Gonzalez D.A."/>
            <person name="Hamid H."/>
            <person name="Hawkins E.S."/>
            <person name="Hirani K."/>
            <person name="Hogues M.E."/>
            <person name="Hollins B."/>
            <person name="Hsiao C.-H."/>
            <person name="Jabil R."/>
            <person name="James M.L."/>
            <person name="Jhangiani S.N."/>
            <person name="Johnson B."/>
            <person name="Johnson Q."/>
            <person name="Joshi V."/>
            <person name="Kalu J.B."/>
            <person name="Kam C."/>
            <person name="Kashfia A."/>
            <person name="Keebler J."/>
            <person name="Kisamo H."/>
            <person name="Kovar C.L."/>
            <person name="Lago L.A."/>
            <person name="Lai C.-Y."/>
            <person name="Laidlaw J."/>
            <person name="Lara F."/>
            <person name="Le T.-K."/>
            <person name="Lee S.L."/>
            <person name="Legall F.H."/>
            <person name="Lemon S.J."/>
            <person name="Lewis L.R."/>
            <person name="Li B."/>
            <person name="Liu Y."/>
            <person name="Liu Y.-S."/>
            <person name="Lopez J."/>
            <person name="Lozado R.J."/>
            <person name="Lu J."/>
            <person name="Madu R.C."/>
            <person name="Maheshwari M."/>
            <person name="Maheshwari R."/>
            <person name="Malloy K."/>
            <person name="Martinez E."/>
            <person name="Mathew T."/>
            <person name="Mercado I.C."/>
            <person name="Mercado C."/>
            <person name="Meyer B."/>
            <person name="Montgomery K."/>
            <person name="Morgan M.B."/>
            <person name="Munidasa M."/>
            <person name="Nazareth L.V."/>
            <person name="Nelson J."/>
            <person name="Ng B.M."/>
            <person name="Nguyen N.B."/>
            <person name="Nguyen P.Q."/>
            <person name="Nguyen T."/>
            <person name="Obregon M."/>
            <person name="Okwuonu G.O."/>
            <person name="Onwere C.G."/>
            <person name="Orozco G."/>
            <person name="Parra A."/>
            <person name="Patel S."/>
            <person name="Patil S."/>
            <person name="Perez A."/>
            <person name="Perez Y."/>
            <person name="Pham C."/>
            <person name="Primus E.L."/>
            <person name="Pu L.-L."/>
            <person name="Puazo M."/>
            <person name="Qin X."/>
            <person name="Quiroz J.B."/>
            <person name="Reese J."/>
            <person name="Richards S."/>
            <person name="Rives C.M."/>
            <person name="Robberts R."/>
            <person name="Ruiz S.J."/>
            <person name="Ruiz M.J."/>
            <person name="Santibanez J."/>
            <person name="Schneider B.W."/>
            <person name="Sisson I."/>
            <person name="Smith M."/>
            <person name="Sodergren E."/>
            <person name="Song X.-Z."/>
            <person name="Song B.B."/>
            <person name="Summersgill H."/>
            <person name="Thelus R."/>
            <person name="Thornton R.D."/>
            <person name="Trejos Z.Y."/>
            <person name="Usmani K."/>
            <person name="Vattathil S."/>
            <person name="Villasana D."/>
            <person name="Walker D.L."/>
            <person name="Wang S."/>
            <person name="Wang K."/>
            <person name="White C.S."/>
            <person name="Williams A.C."/>
            <person name="Williamson J."/>
            <person name="Wilson K."/>
            <person name="Woghiren I.O."/>
            <person name="Woodworth J.R."/>
            <person name="Worley K.C."/>
            <person name="Wright R.A."/>
            <person name="Wu W."/>
            <person name="Young L."/>
            <person name="Zhang L."/>
            <person name="Zhang J."/>
            <person name="Zhu Y."/>
            <person name="Muzny D.M."/>
            <person name="Weinstock G."/>
            <person name="Gibbs R.A."/>
        </authorList>
    </citation>
    <scope>NUCLEOTIDE SEQUENCE [LARGE SCALE GENOMIC DNA]</scope>
    <source>
        <strain evidence="3">LSR1</strain>
    </source>
</reference>